<keyword evidence="3" id="KW-1185">Reference proteome</keyword>
<dbReference type="EMBL" id="JAAAID010000943">
    <property type="protein sequence ID" value="KAG0012729.1"/>
    <property type="molecule type" value="Genomic_DNA"/>
</dbReference>
<feature type="region of interest" description="Disordered" evidence="1">
    <location>
        <begin position="24"/>
        <end position="71"/>
    </location>
</feature>
<evidence type="ECO:0000256" key="1">
    <source>
        <dbReference type="SAM" id="MobiDB-lite"/>
    </source>
</evidence>
<dbReference type="AlphaFoldDB" id="A0A9P6MUG0"/>
<name>A0A9P6MUG0_9FUNG</name>
<feature type="compositionally biased region" description="Polar residues" evidence="1">
    <location>
        <begin position="24"/>
        <end position="37"/>
    </location>
</feature>
<accession>A0A9P6MUG0</accession>
<sequence>MVSAAPAPAKEIVVEPRMVPEFALSSNSEVEGNSLSQAKMDKKRLDRRQHVPGTGTGVGGDYNKGDPNNRK</sequence>
<evidence type="ECO:0000313" key="3">
    <source>
        <dbReference type="Proteomes" id="UP000703661"/>
    </source>
</evidence>
<organism evidence="2 3">
    <name type="scientific">Entomortierella chlamydospora</name>
    <dbReference type="NCBI Taxonomy" id="101097"/>
    <lineage>
        <taxon>Eukaryota</taxon>
        <taxon>Fungi</taxon>
        <taxon>Fungi incertae sedis</taxon>
        <taxon>Mucoromycota</taxon>
        <taxon>Mortierellomycotina</taxon>
        <taxon>Mortierellomycetes</taxon>
        <taxon>Mortierellales</taxon>
        <taxon>Mortierellaceae</taxon>
        <taxon>Entomortierella</taxon>
    </lineage>
</organism>
<reference evidence="2" key="1">
    <citation type="journal article" date="2020" name="Fungal Divers.">
        <title>Resolving the Mortierellaceae phylogeny through synthesis of multi-gene phylogenetics and phylogenomics.</title>
        <authorList>
            <person name="Vandepol N."/>
            <person name="Liber J."/>
            <person name="Desiro A."/>
            <person name="Na H."/>
            <person name="Kennedy M."/>
            <person name="Barry K."/>
            <person name="Grigoriev I.V."/>
            <person name="Miller A.N."/>
            <person name="O'Donnell K."/>
            <person name="Stajich J.E."/>
            <person name="Bonito G."/>
        </authorList>
    </citation>
    <scope>NUCLEOTIDE SEQUENCE</scope>
    <source>
        <strain evidence="2">NRRL 2769</strain>
    </source>
</reference>
<evidence type="ECO:0000313" key="2">
    <source>
        <dbReference type="EMBL" id="KAG0012729.1"/>
    </source>
</evidence>
<protein>
    <submittedName>
        <fullName evidence="2">Uncharacterized protein</fullName>
    </submittedName>
</protein>
<gene>
    <name evidence="2" type="ORF">BGZ80_011555</name>
</gene>
<dbReference type="Proteomes" id="UP000703661">
    <property type="component" value="Unassembled WGS sequence"/>
</dbReference>
<comment type="caution">
    <text evidence="2">The sequence shown here is derived from an EMBL/GenBank/DDBJ whole genome shotgun (WGS) entry which is preliminary data.</text>
</comment>
<proteinExistence type="predicted"/>